<name>A0A1I5B612_9FLAO</name>
<protein>
    <submittedName>
        <fullName evidence="3">Por secretion system C-terminal sorting domain-containing protein</fullName>
    </submittedName>
</protein>
<proteinExistence type="predicted"/>
<dbReference type="NCBIfam" id="TIGR04183">
    <property type="entry name" value="Por_Secre_tail"/>
    <property type="match status" value="1"/>
</dbReference>
<dbReference type="EMBL" id="FOVI01000009">
    <property type="protein sequence ID" value="SFN70133.1"/>
    <property type="molecule type" value="Genomic_DNA"/>
</dbReference>
<gene>
    <name evidence="3" type="ORF">SAMN05421741_10974</name>
</gene>
<keyword evidence="1" id="KW-0732">Signal</keyword>
<dbReference type="InterPro" id="IPR026444">
    <property type="entry name" value="Secre_tail"/>
</dbReference>
<evidence type="ECO:0000313" key="3">
    <source>
        <dbReference type="EMBL" id="SFN70133.1"/>
    </source>
</evidence>
<evidence type="ECO:0000256" key="1">
    <source>
        <dbReference type="ARBA" id="ARBA00022729"/>
    </source>
</evidence>
<dbReference type="Proteomes" id="UP000199036">
    <property type="component" value="Unassembled WGS sequence"/>
</dbReference>
<sequence>MILIILTVLGVNQLTAQIPILNTNWYLTQIEENNQIDIVPISVNGTTGGNWRFSIFHTPIPETIQLSSTYCSQFDAAVNITSTDFTIDNGKIILTMNMPCSWMTNEEIQYFGKYYDFFENYRNNTFTYIINDFSSYSELIITNNAGNKAYYSTVPLANIKENKLEQFIKVYPNPFEDHFFVEDYDEVIEEIKIFDNTGRLIKTVLNPNPMQEIYTNFSSGIYHINIKAKDGRIMNKKMVKQ</sequence>
<dbReference type="Pfam" id="PF18962">
    <property type="entry name" value="Por_Secre_tail"/>
    <property type="match status" value="1"/>
</dbReference>
<keyword evidence="4" id="KW-1185">Reference proteome</keyword>
<accession>A0A1I5B612</accession>
<dbReference type="AlphaFoldDB" id="A0A1I5B612"/>
<reference evidence="4" key="1">
    <citation type="submission" date="2016-10" db="EMBL/GenBank/DDBJ databases">
        <authorList>
            <person name="Varghese N."/>
            <person name="Submissions S."/>
        </authorList>
    </citation>
    <scope>NUCLEOTIDE SEQUENCE [LARGE SCALE GENOMIC DNA]</scope>
    <source>
        <strain evidence="4">DS-12</strain>
    </source>
</reference>
<evidence type="ECO:0000259" key="2">
    <source>
        <dbReference type="Pfam" id="PF18962"/>
    </source>
</evidence>
<dbReference type="STRING" id="913024.SAMN05421741_10974"/>
<feature type="domain" description="Secretion system C-terminal sorting" evidence="2">
    <location>
        <begin position="170"/>
        <end position="238"/>
    </location>
</feature>
<organism evidence="3 4">
    <name type="scientific">Paenimyroides ummariense</name>
    <dbReference type="NCBI Taxonomy" id="913024"/>
    <lineage>
        <taxon>Bacteria</taxon>
        <taxon>Pseudomonadati</taxon>
        <taxon>Bacteroidota</taxon>
        <taxon>Flavobacteriia</taxon>
        <taxon>Flavobacteriales</taxon>
        <taxon>Flavobacteriaceae</taxon>
        <taxon>Paenimyroides</taxon>
    </lineage>
</organism>
<evidence type="ECO:0000313" key="4">
    <source>
        <dbReference type="Proteomes" id="UP000199036"/>
    </source>
</evidence>